<dbReference type="PANTHER" id="PTHR30055">
    <property type="entry name" value="HTH-TYPE TRANSCRIPTIONAL REGULATOR RUTR"/>
    <property type="match status" value="1"/>
</dbReference>
<dbReference type="GO" id="GO:0003700">
    <property type="term" value="F:DNA-binding transcription factor activity"/>
    <property type="evidence" value="ECO:0007669"/>
    <property type="project" value="TreeGrafter"/>
</dbReference>
<dbReference type="InterPro" id="IPR050109">
    <property type="entry name" value="HTH-type_TetR-like_transc_reg"/>
</dbReference>
<dbReference type="InterPro" id="IPR001647">
    <property type="entry name" value="HTH_TetR"/>
</dbReference>
<feature type="domain" description="HTH tetR-type" evidence="6">
    <location>
        <begin position="42"/>
        <end position="101"/>
    </location>
</feature>
<gene>
    <name evidence="7" type="ORF">FH715_23300</name>
</gene>
<proteinExistence type="predicted"/>
<evidence type="ECO:0000259" key="6">
    <source>
        <dbReference type="PROSITE" id="PS50977"/>
    </source>
</evidence>
<feature type="DNA-binding region" description="H-T-H motif" evidence="4">
    <location>
        <begin position="64"/>
        <end position="83"/>
    </location>
</feature>
<keyword evidence="1" id="KW-0805">Transcription regulation</keyword>
<dbReference type="OrthoDB" id="3192968at2"/>
<dbReference type="EMBL" id="VDGT01000021">
    <property type="protein sequence ID" value="TNM26703.1"/>
    <property type="molecule type" value="Genomic_DNA"/>
</dbReference>
<dbReference type="PRINTS" id="PR00455">
    <property type="entry name" value="HTHTETR"/>
</dbReference>
<reference evidence="7 8" key="1">
    <citation type="submission" date="2019-06" db="EMBL/GenBank/DDBJ databases">
        <title>Draft genome of Streptomyces sedi sp. JCM16909.</title>
        <authorList>
            <person name="Klykleung N."/>
            <person name="Tanasupawat S."/>
            <person name="Kudo T."/>
            <person name="Yuki M."/>
            <person name="Ohkuma M."/>
        </authorList>
    </citation>
    <scope>NUCLEOTIDE SEQUENCE [LARGE SCALE GENOMIC DNA]</scope>
    <source>
        <strain evidence="7 8">JCM 16909</strain>
    </source>
</reference>
<comment type="caution">
    <text evidence="7">The sequence shown here is derived from an EMBL/GenBank/DDBJ whole genome shotgun (WGS) entry which is preliminary data.</text>
</comment>
<keyword evidence="3" id="KW-0804">Transcription</keyword>
<dbReference type="InterPro" id="IPR049445">
    <property type="entry name" value="TetR_SbtR-like_C"/>
</dbReference>
<sequence>MKTHHALRTRSVRAARRPRPRGSPVKSTTVGATRAPLRADAARNRERILASAREAIVEQGHEVALDEIARRAGVGNATLYRHFPDRESLLLHVLMHVSDQITERARQALEAETDPFEALSRMVLDSARERIGGLCWLLSFATEVDGPQLAASRERVLRVTEELLARAHASGQLRPDVGAGDLLIAISRLTLTLPGKTCVRDGDMARRHLQIFLDGLRTPSRSQLPGEAIQLADLKDERH</sequence>
<keyword evidence="2 4" id="KW-0238">DNA-binding</keyword>
<evidence type="ECO:0000256" key="4">
    <source>
        <dbReference type="PROSITE-ProRule" id="PRU00335"/>
    </source>
</evidence>
<name>A0A5C4UTT7_9ACTN</name>
<feature type="compositionally biased region" description="Basic residues" evidence="5">
    <location>
        <begin position="1"/>
        <end position="20"/>
    </location>
</feature>
<dbReference type="Proteomes" id="UP000311713">
    <property type="component" value="Unassembled WGS sequence"/>
</dbReference>
<dbReference type="Gene3D" id="1.10.357.10">
    <property type="entry name" value="Tetracycline Repressor, domain 2"/>
    <property type="match status" value="1"/>
</dbReference>
<dbReference type="InterPro" id="IPR009057">
    <property type="entry name" value="Homeodomain-like_sf"/>
</dbReference>
<feature type="region of interest" description="Disordered" evidence="5">
    <location>
        <begin position="1"/>
        <end position="32"/>
    </location>
</feature>
<dbReference type="SUPFAM" id="SSF48498">
    <property type="entry name" value="Tetracyclin repressor-like, C-terminal domain"/>
    <property type="match status" value="1"/>
</dbReference>
<evidence type="ECO:0000256" key="1">
    <source>
        <dbReference type="ARBA" id="ARBA00023015"/>
    </source>
</evidence>
<dbReference type="AlphaFoldDB" id="A0A5C4UTT7"/>
<dbReference type="PROSITE" id="PS50977">
    <property type="entry name" value="HTH_TETR_2"/>
    <property type="match status" value="1"/>
</dbReference>
<dbReference type="Pfam" id="PF00440">
    <property type="entry name" value="TetR_N"/>
    <property type="match status" value="1"/>
</dbReference>
<evidence type="ECO:0000256" key="2">
    <source>
        <dbReference type="ARBA" id="ARBA00023125"/>
    </source>
</evidence>
<protein>
    <submittedName>
        <fullName evidence="7">TetR/AcrR family transcriptional regulator</fullName>
    </submittedName>
</protein>
<keyword evidence="8" id="KW-1185">Reference proteome</keyword>
<accession>A0A5C4UTT7</accession>
<evidence type="ECO:0000256" key="5">
    <source>
        <dbReference type="SAM" id="MobiDB-lite"/>
    </source>
</evidence>
<evidence type="ECO:0000313" key="7">
    <source>
        <dbReference type="EMBL" id="TNM26703.1"/>
    </source>
</evidence>
<dbReference type="Pfam" id="PF21597">
    <property type="entry name" value="TetR_C_43"/>
    <property type="match status" value="1"/>
</dbReference>
<evidence type="ECO:0000313" key="8">
    <source>
        <dbReference type="Proteomes" id="UP000311713"/>
    </source>
</evidence>
<evidence type="ECO:0000256" key="3">
    <source>
        <dbReference type="ARBA" id="ARBA00023163"/>
    </source>
</evidence>
<dbReference type="SUPFAM" id="SSF46689">
    <property type="entry name" value="Homeodomain-like"/>
    <property type="match status" value="1"/>
</dbReference>
<dbReference type="PANTHER" id="PTHR30055:SF234">
    <property type="entry name" value="HTH-TYPE TRANSCRIPTIONAL REGULATOR BETI"/>
    <property type="match status" value="1"/>
</dbReference>
<dbReference type="GO" id="GO:0000976">
    <property type="term" value="F:transcription cis-regulatory region binding"/>
    <property type="evidence" value="ECO:0007669"/>
    <property type="project" value="TreeGrafter"/>
</dbReference>
<dbReference type="InterPro" id="IPR036271">
    <property type="entry name" value="Tet_transcr_reg_TetR-rel_C_sf"/>
</dbReference>
<organism evidence="7 8">
    <name type="scientific">Streptomyces sedi</name>
    <dbReference type="NCBI Taxonomy" id="555059"/>
    <lineage>
        <taxon>Bacteria</taxon>
        <taxon>Bacillati</taxon>
        <taxon>Actinomycetota</taxon>
        <taxon>Actinomycetes</taxon>
        <taxon>Kitasatosporales</taxon>
        <taxon>Streptomycetaceae</taxon>
        <taxon>Streptomyces</taxon>
    </lineage>
</organism>